<organism evidence="3 4">
    <name type="scientific">Dissulfurirhabdus thermomarina</name>
    <dbReference type="NCBI Taxonomy" id="1765737"/>
    <lineage>
        <taxon>Bacteria</taxon>
        <taxon>Deltaproteobacteria</taxon>
        <taxon>Dissulfurirhabdaceae</taxon>
        <taxon>Dissulfurirhabdus</taxon>
    </lineage>
</organism>
<keyword evidence="4" id="KW-1185">Reference proteome</keyword>
<dbReference type="SUPFAM" id="SSF56300">
    <property type="entry name" value="Metallo-dependent phosphatases"/>
    <property type="match status" value="1"/>
</dbReference>
<dbReference type="Gene3D" id="3.60.21.10">
    <property type="match status" value="1"/>
</dbReference>
<gene>
    <name evidence="3" type="ORF">G3N55_07530</name>
</gene>
<feature type="domain" description="Calcineurin-like phosphoesterase" evidence="2">
    <location>
        <begin position="1"/>
        <end position="204"/>
    </location>
</feature>
<dbReference type="AlphaFoldDB" id="A0A6N9TNG4"/>
<evidence type="ECO:0000259" key="2">
    <source>
        <dbReference type="Pfam" id="PF12850"/>
    </source>
</evidence>
<dbReference type="GO" id="GO:0005737">
    <property type="term" value="C:cytoplasm"/>
    <property type="evidence" value="ECO:0007669"/>
    <property type="project" value="TreeGrafter"/>
</dbReference>
<evidence type="ECO:0000313" key="3">
    <source>
        <dbReference type="EMBL" id="NDY42689.1"/>
    </source>
</evidence>
<proteinExistence type="inferred from homology"/>
<dbReference type="Proteomes" id="UP000469346">
    <property type="component" value="Unassembled WGS sequence"/>
</dbReference>
<dbReference type="PANTHER" id="PTHR42850">
    <property type="entry name" value="METALLOPHOSPHOESTERASE"/>
    <property type="match status" value="1"/>
</dbReference>
<name>A0A6N9TNG4_DISTH</name>
<dbReference type="RefSeq" id="WP_163298824.1">
    <property type="nucleotide sequence ID" value="NZ_JAAGRR010000076.1"/>
</dbReference>
<dbReference type="PIRSF" id="PIRSF000883">
    <property type="entry name" value="Pesterase_MJ0912"/>
    <property type="match status" value="1"/>
</dbReference>
<dbReference type="InterPro" id="IPR050126">
    <property type="entry name" value="Ap4A_hydrolase"/>
</dbReference>
<dbReference type="CDD" id="cd00838">
    <property type="entry name" value="MPP_superfamily"/>
    <property type="match status" value="1"/>
</dbReference>
<sequence length="245" mass="25786">MRLAVLSDIHGNLEAFRAVLADVAAAGADRAVCLGDIVGYGADPEACVALVRERGIACIQGNHDLGVVSPAQARRFNPSARVSLEITKRLLSPGARDFLAALPRTLVVGDAWCVHGFPPDSVDTYLWQATGREIAEALRALPVPLCFVGHTHELALVRVGPGDVVVQSGFGPGGLILGPGERVLVNAGSVGQPRDGDSRAKYVVWDDAARTLEVRRVPYDVAAAAEKILAAGFPAYNAQRLGAPR</sequence>
<evidence type="ECO:0000313" key="4">
    <source>
        <dbReference type="Proteomes" id="UP000469346"/>
    </source>
</evidence>
<dbReference type="GO" id="GO:0016791">
    <property type="term" value="F:phosphatase activity"/>
    <property type="evidence" value="ECO:0007669"/>
    <property type="project" value="TreeGrafter"/>
</dbReference>
<comment type="caution">
    <text evidence="3">The sequence shown here is derived from an EMBL/GenBank/DDBJ whole genome shotgun (WGS) entry which is preliminary data.</text>
</comment>
<dbReference type="InterPro" id="IPR029052">
    <property type="entry name" value="Metallo-depent_PP-like"/>
</dbReference>
<comment type="similarity">
    <text evidence="1">Belongs to the metallophosphoesterase superfamily. YfcE family.</text>
</comment>
<dbReference type="EMBL" id="JAAGRR010000076">
    <property type="protein sequence ID" value="NDY42689.1"/>
    <property type="molecule type" value="Genomic_DNA"/>
</dbReference>
<accession>A0A6N9TNG4</accession>
<evidence type="ECO:0000256" key="1">
    <source>
        <dbReference type="ARBA" id="ARBA00008950"/>
    </source>
</evidence>
<protein>
    <submittedName>
        <fullName evidence="3">Metallophosphoesterase family protein</fullName>
    </submittedName>
</protein>
<dbReference type="InterPro" id="IPR011152">
    <property type="entry name" value="Pesterase_MJ0912"/>
</dbReference>
<reference evidence="3 4" key="1">
    <citation type="submission" date="2020-02" db="EMBL/GenBank/DDBJ databases">
        <title>Comparative genomics of sulfur disproportionating microorganisms.</title>
        <authorList>
            <person name="Ward L.M."/>
            <person name="Bertran E."/>
            <person name="Johnston D.T."/>
        </authorList>
    </citation>
    <scope>NUCLEOTIDE SEQUENCE [LARGE SCALE GENOMIC DNA]</scope>
    <source>
        <strain evidence="3 4">DSM 100025</strain>
    </source>
</reference>
<dbReference type="PANTHER" id="PTHR42850:SF2">
    <property type="entry name" value="BLL5683 PROTEIN"/>
    <property type="match status" value="1"/>
</dbReference>
<dbReference type="Pfam" id="PF12850">
    <property type="entry name" value="Metallophos_2"/>
    <property type="match status" value="1"/>
</dbReference>
<dbReference type="InterPro" id="IPR024654">
    <property type="entry name" value="Calcineurin-like_PHP_lpxH"/>
</dbReference>